<feature type="domain" description="AAA" evidence="1">
    <location>
        <begin position="1"/>
        <end position="175"/>
    </location>
</feature>
<dbReference type="PANTHER" id="PTHR13696:SF52">
    <property type="entry name" value="PARA FAMILY PROTEIN CT_582"/>
    <property type="match status" value="1"/>
</dbReference>
<dbReference type="CDD" id="cd02042">
    <property type="entry name" value="ParAB_family"/>
    <property type="match status" value="1"/>
</dbReference>
<accession>A0A3A9B483</accession>
<dbReference type="OrthoDB" id="9791162at2"/>
<sequence>MKTIAIINLKGGVSKTTTAINMATLLAGRHRKRVLLFDNDPQGNASQFFNCYEEGKETCAAAEILRRESSPIRWEGHGLQVINANISLLAADNALRASAERQDNRIKEYLQSIEDKFDYCIIDNPPALLMCTINALCAADEVIVPVMLDNWAIDGVEMIAAQIEGLKSLNKKLKIAGILLTNYRKTDENEVAEKWLREHCRYRVFETKIRRSDKVTAATYYKEPLEKYSPRSAAAVTYRKFVNEYFQESGVQK</sequence>
<name>A0A3A9B483_9FIRM</name>
<dbReference type="RefSeq" id="WP_120466200.1">
    <property type="nucleotide sequence ID" value="NZ_RAYQ01000001.1"/>
</dbReference>
<protein>
    <submittedName>
        <fullName evidence="2">ParA family protein</fullName>
    </submittedName>
</protein>
<comment type="caution">
    <text evidence="2">The sequence shown here is derived from an EMBL/GenBank/DDBJ whole genome shotgun (WGS) entry which is preliminary data.</text>
</comment>
<evidence type="ECO:0000259" key="1">
    <source>
        <dbReference type="Pfam" id="PF13614"/>
    </source>
</evidence>
<evidence type="ECO:0000313" key="2">
    <source>
        <dbReference type="EMBL" id="RKI94316.1"/>
    </source>
</evidence>
<proteinExistence type="predicted"/>
<dbReference type="InterPro" id="IPR027417">
    <property type="entry name" value="P-loop_NTPase"/>
</dbReference>
<reference evidence="2 3" key="1">
    <citation type="submission" date="2018-09" db="EMBL/GenBank/DDBJ databases">
        <title>Murine metabolic-syndrome-specific gut microbial biobank.</title>
        <authorList>
            <person name="Liu C."/>
        </authorList>
    </citation>
    <scope>NUCLEOTIDE SEQUENCE [LARGE SCALE GENOMIC DNA]</scope>
    <source>
        <strain evidence="2 3">0.1xD8-82</strain>
    </source>
</reference>
<dbReference type="EMBL" id="RAYQ01000001">
    <property type="protein sequence ID" value="RKI94316.1"/>
    <property type="molecule type" value="Genomic_DNA"/>
</dbReference>
<evidence type="ECO:0000313" key="3">
    <source>
        <dbReference type="Proteomes" id="UP000280696"/>
    </source>
</evidence>
<dbReference type="PANTHER" id="PTHR13696">
    <property type="entry name" value="P-LOOP CONTAINING NUCLEOSIDE TRIPHOSPHATE HYDROLASE"/>
    <property type="match status" value="1"/>
</dbReference>
<dbReference type="AlphaFoldDB" id="A0A3A9B483"/>
<dbReference type="InterPro" id="IPR050678">
    <property type="entry name" value="DNA_Partitioning_ATPase"/>
</dbReference>
<dbReference type="Proteomes" id="UP000280696">
    <property type="component" value="Unassembled WGS sequence"/>
</dbReference>
<organism evidence="2 3">
    <name type="scientific">Parablautia intestinalis</name>
    <dbReference type="NCBI Taxonomy" id="2320100"/>
    <lineage>
        <taxon>Bacteria</taxon>
        <taxon>Bacillati</taxon>
        <taxon>Bacillota</taxon>
        <taxon>Clostridia</taxon>
        <taxon>Lachnospirales</taxon>
        <taxon>Lachnospiraceae</taxon>
        <taxon>Parablautia</taxon>
    </lineage>
</organism>
<dbReference type="InterPro" id="IPR025669">
    <property type="entry name" value="AAA_dom"/>
</dbReference>
<gene>
    <name evidence="2" type="ORF">D7V94_01880</name>
</gene>
<dbReference type="Pfam" id="PF13614">
    <property type="entry name" value="AAA_31"/>
    <property type="match status" value="1"/>
</dbReference>
<dbReference type="SUPFAM" id="SSF52540">
    <property type="entry name" value="P-loop containing nucleoside triphosphate hydrolases"/>
    <property type="match status" value="1"/>
</dbReference>
<keyword evidence="3" id="KW-1185">Reference proteome</keyword>
<dbReference type="Gene3D" id="3.40.50.300">
    <property type="entry name" value="P-loop containing nucleotide triphosphate hydrolases"/>
    <property type="match status" value="1"/>
</dbReference>